<evidence type="ECO:0000313" key="3">
    <source>
        <dbReference type="Proteomes" id="UP001606301"/>
    </source>
</evidence>
<dbReference type="Proteomes" id="UP001606301">
    <property type="component" value="Unassembled WGS sequence"/>
</dbReference>
<protein>
    <submittedName>
        <fullName evidence="2">Uncharacterized protein</fullName>
    </submittedName>
</protein>
<accession>A0ABW7FKA9</accession>
<evidence type="ECO:0000256" key="1">
    <source>
        <dbReference type="SAM" id="SignalP"/>
    </source>
</evidence>
<keyword evidence="1" id="KW-0732">Signal</keyword>
<name>A0ABW7FKA9_9BURK</name>
<organism evidence="2 3">
    <name type="scientific">Pelomonas margarita</name>
    <dbReference type="NCBI Taxonomy" id="3299031"/>
    <lineage>
        <taxon>Bacteria</taxon>
        <taxon>Pseudomonadati</taxon>
        <taxon>Pseudomonadota</taxon>
        <taxon>Betaproteobacteria</taxon>
        <taxon>Burkholderiales</taxon>
        <taxon>Sphaerotilaceae</taxon>
        <taxon>Roseateles</taxon>
    </lineage>
</organism>
<comment type="caution">
    <text evidence="2">The sequence shown here is derived from an EMBL/GenBank/DDBJ whole genome shotgun (WGS) entry which is preliminary data.</text>
</comment>
<feature type="chain" id="PRO_5047542696" evidence="1">
    <location>
        <begin position="30"/>
        <end position="118"/>
    </location>
</feature>
<gene>
    <name evidence="2" type="ORF">ACG0Z3_13945</name>
</gene>
<proteinExistence type="predicted"/>
<dbReference type="EMBL" id="JBIGHW010000007">
    <property type="protein sequence ID" value="MFG6441782.1"/>
    <property type="molecule type" value="Genomic_DNA"/>
</dbReference>
<feature type="signal peptide" evidence="1">
    <location>
        <begin position="1"/>
        <end position="29"/>
    </location>
</feature>
<dbReference type="RefSeq" id="WP_394398373.1">
    <property type="nucleotide sequence ID" value="NZ_JBIGHW010000007.1"/>
</dbReference>
<reference evidence="2 3" key="1">
    <citation type="submission" date="2024-08" db="EMBL/GenBank/DDBJ databases">
        <authorList>
            <person name="Lu H."/>
        </authorList>
    </citation>
    <scope>NUCLEOTIDE SEQUENCE [LARGE SCALE GENOMIC DNA]</scope>
    <source>
        <strain evidence="2 3">LKC17W</strain>
    </source>
</reference>
<keyword evidence="3" id="KW-1185">Reference proteome</keyword>
<sequence length="118" mass="12915">MKTWSPLRPLTLSAALLATLTLTTAPASAQEPTVPAVSERLMLRQAQGEYLLDDGRTLKVHVGMRRVGVALDESPLEDWKAAGNELLVSPDGLRRVRFMRNADGSVSSIAFETDRVVR</sequence>
<evidence type="ECO:0000313" key="2">
    <source>
        <dbReference type="EMBL" id="MFG6441782.1"/>
    </source>
</evidence>